<dbReference type="RefSeq" id="WP_013336433.1">
    <property type="nucleotide sequence ID" value="NC_014537.1"/>
</dbReference>
<evidence type="ECO:0008006" key="3">
    <source>
        <dbReference type="Google" id="ProtNLM"/>
    </source>
</evidence>
<organism evidence="1 2">
    <name type="scientific">Vulcanisaeta distributa (strain DSM 14429 / JCM 11212 / NBRC 100878 / IC-017)</name>
    <dbReference type="NCBI Taxonomy" id="572478"/>
    <lineage>
        <taxon>Archaea</taxon>
        <taxon>Thermoproteota</taxon>
        <taxon>Thermoprotei</taxon>
        <taxon>Thermoproteales</taxon>
        <taxon>Thermoproteaceae</taxon>
        <taxon>Vulcanisaeta</taxon>
    </lineage>
</organism>
<dbReference type="GeneID" id="9752254"/>
<dbReference type="AlphaFoldDB" id="E1QRZ1"/>
<dbReference type="EMBL" id="CP002100">
    <property type="protein sequence ID" value="ADN50708.1"/>
    <property type="molecule type" value="Genomic_DNA"/>
</dbReference>
<sequence>MHDGNTNDKLSKIIDMMRELERYLAILYGIAASSTNEPFISAIMRKISIESAMHNYILTTIKELIRECPPKKVFDMETLASLQGSIEEAITHTKSLIDYINSMEKVHYDTTNVIIDKLNELEDYEDNAVRVYSFLLRSYLPITSTRMDARHRAASKLIVKLLKGISDDEKHHSELLQVIREYSLKR</sequence>
<protein>
    <recommendedName>
        <fullName evidence="3">Rubrerythrin diiron-binding domain-containing protein</fullName>
    </recommendedName>
</protein>
<proteinExistence type="predicted"/>
<dbReference type="OrthoDB" id="27923at2157"/>
<dbReference type="STRING" id="572478.Vdis_1322"/>
<accession>E1QRZ1</accession>
<name>E1QRZ1_VULDI</name>
<reference evidence="2" key="2">
    <citation type="journal article" date="2010" name="Stand. Genomic Sci.">
        <title>Complete genome sequence of Vulcanisaeta distributa type strain (IC-017T).</title>
        <authorList>
            <person name="Mavromatis K."/>
            <person name="Sikorski J."/>
            <person name="Pabst E."/>
            <person name="Teshima H."/>
            <person name="Lapidus A."/>
            <person name="Lucas S."/>
            <person name="Nolan M."/>
            <person name="Glavina Del Rio T."/>
            <person name="Cheng J."/>
            <person name="Bruce D."/>
            <person name="Goodwin L."/>
            <person name="Pitluck S."/>
            <person name="Liolios K."/>
            <person name="Ivanova N."/>
            <person name="Mikhailova N."/>
            <person name="Pati A."/>
            <person name="Chen A."/>
            <person name="Palaniappan K."/>
            <person name="Land M."/>
            <person name="Hauser L."/>
            <person name="Chang Y."/>
            <person name="Jeffries C."/>
            <person name="Rohde M."/>
            <person name="Spring S."/>
            <person name="Goker M."/>
            <person name="Wirth R."/>
            <person name="Woyke T."/>
            <person name="Bristow J."/>
            <person name="Eisen J."/>
            <person name="Markowitz V."/>
            <person name="Hugenholtz P."/>
            <person name="Klenk H."/>
            <person name="Kyrpides N."/>
        </authorList>
    </citation>
    <scope>NUCLEOTIDE SEQUENCE [LARGE SCALE GENOMIC DNA]</scope>
    <source>
        <strain evidence="2">DSM 14429 / JCM 11212 / NBRC 100878 / IC-017</strain>
    </source>
</reference>
<evidence type="ECO:0000313" key="2">
    <source>
        <dbReference type="Proteomes" id="UP000006681"/>
    </source>
</evidence>
<dbReference type="HOGENOM" id="CLU_1472166_0_0_2"/>
<gene>
    <name evidence="1" type="ordered locus">Vdis_1322</name>
</gene>
<keyword evidence="2" id="KW-1185">Reference proteome</keyword>
<dbReference type="KEGG" id="vdi:Vdis_1322"/>
<dbReference type="Proteomes" id="UP000006681">
    <property type="component" value="Chromosome"/>
</dbReference>
<dbReference type="eggNOG" id="arCOG11250">
    <property type="taxonomic scope" value="Archaea"/>
</dbReference>
<evidence type="ECO:0000313" key="1">
    <source>
        <dbReference type="EMBL" id="ADN50708.1"/>
    </source>
</evidence>
<reference evidence="1 2" key="1">
    <citation type="journal article" date="2010" name="Stand. Genomic Sci.">
        <title>Complete genome sequence of Vulcanisaeta distributa type strain (IC-017).</title>
        <authorList>
            <person name="Mavromatis K."/>
            <person name="Sikorski J."/>
            <person name="Pabst E."/>
            <person name="Teshima H."/>
            <person name="Lapidus A."/>
            <person name="Lucas S."/>
            <person name="Nolan M."/>
            <person name="Glavina Del Rio T."/>
            <person name="Cheng J.F."/>
            <person name="Bruce D."/>
            <person name="Goodwin L."/>
            <person name="Pitluck S."/>
            <person name="Liolios K."/>
            <person name="Ivanova N."/>
            <person name="Mikhailova N."/>
            <person name="Pati A."/>
            <person name="Chen A."/>
            <person name="Palaniappan K."/>
            <person name="Land M."/>
            <person name="Hauser L."/>
            <person name="Chang Y.J."/>
            <person name="Jeffries C.D."/>
            <person name="Rohde M."/>
            <person name="Spring S."/>
            <person name="Goker M."/>
            <person name="Wirth R."/>
            <person name="Woyke T."/>
            <person name="Bristow J."/>
            <person name="Eisen J.A."/>
            <person name="Markowitz V."/>
            <person name="Hugenholtz P."/>
            <person name="Klenk H.P."/>
            <person name="Kyrpides N.C."/>
        </authorList>
    </citation>
    <scope>NUCLEOTIDE SEQUENCE [LARGE SCALE GENOMIC DNA]</scope>
    <source>
        <strain evidence="2">DSM 14429 / JCM 11212 / NBRC 100878 / IC-017</strain>
    </source>
</reference>